<evidence type="ECO:0000259" key="3">
    <source>
        <dbReference type="SMART" id="SM01027"/>
    </source>
</evidence>
<feature type="domain" description="Beta-Casp" evidence="3">
    <location>
        <begin position="259"/>
        <end position="384"/>
    </location>
</feature>
<keyword evidence="1" id="KW-0378">Hydrolase</keyword>
<organism evidence="4">
    <name type="scientific">hydrothermal vent metagenome</name>
    <dbReference type="NCBI Taxonomy" id="652676"/>
    <lineage>
        <taxon>unclassified sequences</taxon>
        <taxon>metagenomes</taxon>
        <taxon>ecological metagenomes</taxon>
    </lineage>
</organism>
<evidence type="ECO:0000313" key="4">
    <source>
        <dbReference type="EMBL" id="VAV91318.1"/>
    </source>
</evidence>
<dbReference type="GO" id="GO:0016787">
    <property type="term" value="F:hydrolase activity"/>
    <property type="evidence" value="ECO:0007669"/>
    <property type="project" value="UniProtKB-KW"/>
</dbReference>
<dbReference type="SMART" id="SM00849">
    <property type="entry name" value="Lactamase_B"/>
    <property type="match status" value="1"/>
</dbReference>
<dbReference type="InterPro" id="IPR036866">
    <property type="entry name" value="RibonucZ/Hydroxyglut_hydro"/>
</dbReference>
<sequence length="474" mass="53209">MATKTTLSISFLGAAGEVTGSCYLVEGQSFRFLVDCGMFQGGKHADAKNRANFSFKPHEIDFLVLTHGHIDHSGLIPKLCRDGFNGPIYTTDATAQLLGIMLRDSAHIHETGAERENRKRKNHKKPIEPLYTIADAEKSLEQIKPQSYDKTYTPHENVRVRMRDAGHILGSAILEIWIKHEKHERKIVFSGDLGQPGRPILRDPVHIEKTDYLIVESTYGDRQHKALGPSREELVEAVNDTIVSGKGNIIIPAFAVGRTQEIIYYLYSLTKEKKVSNLTVFLDSPMAQSVTRLTRQHIELFDKKGRELVDWFQQHGDQMTLKFTETVQESMALNTINSGAIIISASGMCNAGRILHHLRHGLGRRENTILITGFQAEGTLGRRLVDGAKSVRIFGEEISVRARIITIGGFSAHADQKAILDWLRGFKAPPRQTFITHGEPKSSQALEKEINNRFYWKTNIPENGDKVILAENEI</sequence>
<dbReference type="Pfam" id="PF07521">
    <property type="entry name" value="RMMBL"/>
    <property type="match status" value="1"/>
</dbReference>
<evidence type="ECO:0000259" key="2">
    <source>
        <dbReference type="SMART" id="SM00849"/>
    </source>
</evidence>
<accession>A0A3B0RSI0</accession>
<dbReference type="Gene3D" id="3.40.50.10890">
    <property type="match status" value="1"/>
</dbReference>
<dbReference type="EMBL" id="UOEC01000089">
    <property type="protein sequence ID" value="VAV91318.1"/>
    <property type="molecule type" value="Genomic_DNA"/>
</dbReference>
<dbReference type="InterPro" id="IPR011108">
    <property type="entry name" value="RMMBL"/>
</dbReference>
<dbReference type="Gene3D" id="3.60.15.10">
    <property type="entry name" value="Ribonuclease Z/Hydroxyacylglutathione hydrolase-like"/>
    <property type="match status" value="1"/>
</dbReference>
<dbReference type="InterPro" id="IPR022712">
    <property type="entry name" value="Beta_Casp"/>
</dbReference>
<dbReference type="SUPFAM" id="SSF56281">
    <property type="entry name" value="Metallo-hydrolase/oxidoreductase"/>
    <property type="match status" value="1"/>
</dbReference>
<dbReference type="CDD" id="cd16295">
    <property type="entry name" value="TTHA0252-CPSF-like_MBL-fold"/>
    <property type="match status" value="1"/>
</dbReference>
<proteinExistence type="predicted"/>
<protein>
    <submittedName>
        <fullName evidence="4">Metallo-beta-lactamase family protein, RNA-specific</fullName>
    </submittedName>
</protein>
<dbReference type="InterPro" id="IPR050698">
    <property type="entry name" value="MBL"/>
</dbReference>
<dbReference type="PANTHER" id="PTHR11203">
    <property type="entry name" value="CLEAVAGE AND POLYADENYLATION SPECIFICITY FACTOR FAMILY MEMBER"/>
    <property type="match status" value="1"/>
</dbReference>
<name>A0A3B0RSI0_9ZZZZ</name>
<dbReference type="Pfam" id="PF10996">
    <property type="entry name" value="Beta-Casp"/>
    <property type="match status" value="1"/>
</dbReference>
<dbReference type="PANTHER" id="PTHR11203:SF37">
    <property type="entry name" value="INTEGRATOR COMPLEX SUBUNIT 11"/>
    <property type="match status" value="1"/>
</dbReference>
<feature type="domain" description="Metallo-beta-lactamase" evidence="2">
    <location>
        <begin position="19"/>
        <end position="231"/>
    </location>
</feature>
<evidence type="ECO:0000256" key="1">
    <source>
        <dbReference type="ARBA" id="ARBA00022801"/>
    </source>
</evidence>
<gene>
    <name evidence="4" type="ORF">MNBD_ALPHA08-2334</name>
</gene>
<dbReference type="Pfam" id="PF00753">
    <property type="entry name" value="Lactamase_B"/>
    <property type="match status" value="1"/>
</dbReference>
<dbReference type="SMART" id="SM01027">
    <property type="entry name" value="Beta-Casp"/>
    <property type="match status" value="1"/>
</dbReference>
<reference evidence="4" key="1">
    <citation type="submission" date="2018-06" db="EMBL/GenBank/DDBJ databases">
        <authorList>
            <person name="Zhirakovskaya E."/>
        </authorList>
    </citation>
    <scope>NUCLEOTIDE SEQUENCE</scope>
</reference>
<dbReference type="GO" id="GO:0004521">
    <property type="term" value="F:RNA endonuclease activity"/>
    <property type="evidence" value="ECO:0007669"/>
    <property type="project" value="TreeGrafter"/>
</dbReference>
<dbReference type="InterPro" id="IPR001279">
    <property type="entry name" value="Metallo-B-lactamas"/>
</dbReference>
<dbReference type="AlphaFoldDB" id="A0A3B0RSI0"/>